<organism evidence="2 3">
    <name type="scientific">Candidatus Muproteobacteria bacterium RBG_16_62_13</name>
    <dbReference type="NCBI Taxonomy" id="1817756"/>
    <lineage>
        <taxon>Bacteria</taxon>
        <taxon>Pseudomonadati</taxon>
        <taxon>Pseudomonadota</taxon>
        <taxon>Candidatus Muproteobacteria</taxon>
    </lineage>
</organism>
<dbReference type="Proteomes" id="UP000178379">
    <property type="component" value="Unassembled WGS sequence"/>
</dbReference>
<feature type="domain" description="Thioredoxin-like fold" evidence="1">
    <location>
        <begin position="29"/>
        <end position="123"/>
    </location>
</feature>
<dbReference type="SUPFAM" id="SSF52833">
    <property type="entry name" value="Thioredoxin-like"/>
    <property type="match status" value="1"/>
</dbReference>
<gene>
    <name evidence="2" type="ORF">A2140_09020</name>
</gene>
<dbReference type="InterPro" id="IPR012336">
    <property type="entry name" value="Thioredoxin-like_fold"/>
</dbReference>
<dbReference type="AlphaFoldDB" id="A0A1F6T3J3"/>
<dbReference type="EMBL" id="MFSQ01000088">
    <property type="protein sequence ID" value="OGI39732.1"/>
    <property type="molecule type" value="Genomic_DNA"/>
</dbReference>
<accession>A0A1F6T3J3</accession>
<evidence type="ECO:0000313" key="3">
    <source>
        <dbReference type="Proteomes" id="UP000178379"/>
    </source>
</evidence>
<dbReference type="Gene3D" id="3.40.30.10">
    <property type="entry name" value="Glutaredoxin"/>
    <property type="match status" value="1"/>
</dbReference>
<protein>
    <recommendedName>
        <fullName evidence="1">Thioredoxin-like fold domain-containing protein</fullName>
    </recommendedName>
</protein>
<evidence type="ECO:0000259" key="1">
    <source>
        <dbReference type="Pfam" id="PF13098"/>
    </source>
</evidence>
<comment type="caution">
    <text evidence="2">The sequence shown here is derived from an EMBL/GenBank/DDBJ whole genome shotgun (WGS) entry which is preliminary data.</text>
</comment>
<proteinExistence type="predicted"/>
<sequence length="157" mass="17846">MFLLFPAGVFAGDIPLADDLQRDAARDRAVPVLLFFVSEGCPYCAIVEKDYLRPMHNSREFTRQVIIRKIDIGESRKMKDFQGRELSHREFARRARTSFTPTLRLYGAGGADLVEPIIGYNTPQLYGGRITRAIDDAREHLLRGDARGQRPDKQPLL</sequence>
<evidence type="ECO:0000313" key="2">
    <source>
        <dbReference type="EMBL" id="OGI39732.1"/>
    </source>
</evidence>
<name>A0A1F6T3J3_9PROT</name>
<reference evidence="2 3" key="1">
    <citation type="journal article" date="2016" name="Nat. Commun.">
        <title>Thousands of microbial genomes shed light on interconnected biogeochemical processes in an aquifer system.</title>
        <authorList>
            <person name="Anantharaman K."/>
            <person name="Brown C.T."/>
            <person name="Hug L.A."/>
            <person name="Sharon I."/>
            <person name="Castelle C.J."/>
            <person name="Probst A.J."/>
            <person name="Thomas B.C."/>
            <person name="Singh A."/>
            <person name="Wilkins M.J."/>
            <person name="Karaoz U."/>
            <person name="Brodie E.L."/>
            <person name="Williams K.H."/>
            <person name="Hubbard S.S."/>
            <person name="Banfield J.F."/>
        </authorList>
    </citation>
    <scope>NUCLEOTIDE SEQUENCE [LARGE SCALE GENOMIC DNA]</scope>
</reference>
<dbReference type="STRING" id="1817756.A2140_09020"/>
<dbReference type="InterPro" id="IPR036249">
    <property type="entry name" value="Thioredoxin-like_sf"/>
</dbReference>
<dbReference type="Pfam" id="PF13098">
    <property type="entry name" value="Thioredoxin_2"/>
    <property type="match status" value="1"/>
</dbReference>